<feature type="domain" description="SpoVT-AbrB" evidence="8">
    <location>
        <begin position="78"/>
        <end position="120"/>
    </location>
</feature>
<dbReference type="HAMAP" id="MF_01008">
    <property type="entry name" value="MraZ"/>
    <property type="match status" value="1"/>
</dbReference>
<evidence type="ECO:0000256" key="6">
    <source>
        <dbReference type="ARBA" id="ARBA00023163"/>
    </source>
</evidence>
<comment type="caution">
    <text evidence="9">The sequence shown here is derived from an EMBL/GenBank/DDBJ whole genome shotgun (WGS) entry which is preliminary data.</text>
</comment>
<dbReference type="AlphaFoldDB" id="A0A1F5G4S3"/>
<dbReference type="CDD" id="cd16321">
    <property type="entry name" value="MraZ_C"/>
    <property type="match status" value="1"/>
</dbReference>
<dbReference type="Pfam" id="PF02381">
    <property type="entry name" value="MraZ"/>
    <property type="match status" value="2"/>
</dbReference>
<evidence type="ECO:0000256" key="4">
    <source>
        <dbReference type="ARBA" id="ARBA00023015"/>
    </source>
</evidence>
<evidence type="ECO:0000259" key="8">
    <source>
        <dbReference type="PROSITE" id="PS51740"/>
    </source>
</evidence>
<name>A0A1F5G4S3_9BACT</name>
<dbReference type="GO" id="GO:0000976">
    <property type="term" value="F:transcription cis-regulatory region binding"/>
    <property type="evidence" value="ECO:0007669"/>
    <property type="project" value="TreeGrafter"/>
</dbReference>
<dbReference type="PANTHER" id="PTHR34701:SF1">
    <property type="entry name" value="TRANSCRIPTIONAL REGULATOR MRAZ"/>
    <property type="match status" value="1"/>
</dbReference>
<evidence type="ECO:0000313" key="10">
    <source>
        <dbReference type="Proteomes" id="UP000179102"/>
    </source>
</evidence>
<dbReference type="GO" id="GO:0005737">
    <property type="term" value="C:cytoplasm"/>
    <property type="evidence" value="ECO:0007669"/>
    <property type="project" value="UniProtKB-UniRule"/>
</dbReference>
<reference evidence="9 10" key="1">
    <citation type="journal article" date="2016" name="Nat. Commun.">
        <title>Thousands of microbial genomes shed light on interconnected biogeochemical processes in an aquifer system.</title>
        <authorList>
            <person name="Anantharaman K."/>
            <person name="Brown C.T."/>
            <person name="Hug L.A."/>
            <person name="Sharon I."/>
            <person name="Castelle C.J."/>
            <person name="Probst A.J."/>
            <person name="Thomas B.C."/>
            <person name="Singh A."/>
            <person name="Wilkins M.J."/>
            <person name="Karaoz U."/>
            <person name="Brodie E.L."/>
            <person name="Williams K.H."/>
            <person name="Hubbard S.S."/>
            <person name="Banfield J.F."/>
        </authorList>
    </citation>
    <scope>NUCLEOTIDE SEQUENCE [LARGE SCALE GENOMIC DNA]</scope>
</reference>
<keyword evidence="5 7" id="KW-0238">DNA-binding</keyword>
<dbReference type="InterPro" id="IPR037914">
    <property type="entry name" value="SpoVT-AbrB_sf"/>
</dbReference>
<dbReference type="EMBL" id="MFAZ01000027">
    <property type="protein sequence ID" value="OGD86890.1"/>
    <property type="molecule type" value="Genomic_DNA"/>
</dbReference>
<dbReference type="InterPro" id="IPR020603">
    <property type="entry name" value="MraZ_dom"/>
</dbReference>
<protein>
    <recommendedName>
        <fullName evidence="1 7">Transcriptional regulator MraZ</fullName>
    </recommendedName>
</protein>
<dbReference type="PROSITE" id="PS51740">
    <property type="entry name" value="SPOVT_ABRB"/>
    <property type="match status" value="1"/>
</dbReference>
<comment type="subcellular location">
    <subcellularLocation>
        <location evidence="7">Cytoplasm</location>
        <location evidence="7">Nucleoid</location>
    </subcellularLocation>
</comment>
<dbReference type="PANTHER" id="PTHR34701">
    <property type="entry name" value="TRANSCRIPTIONAL REGULATOR MRAZ"/>
    <property type="match status" value="1"/>
</dbReference>
<sequence>MFLGSYEPSFDPISKRVALPKKIRDYLATSEIILSYGFERCILGFDTKAFEKESTKQLSAVLSDRAARGSRRFFFSSARAISVDSQGRIVIPGDLLNWAQIKKPVVIGAGDHFEIWDKSNWRREKHNLAK</sequence>
<evidence type="ECO:0000256" key="1">
    <source>
        <dbReference type="ARBA" id="ARBA00013860"/>
    </source>
</evidence>
<gene>
    <name evidence="7" type="primary">mraZ</name>
    <name evidence="9" type="ORF">A2870_03295</name>
</gene>
<evidence type="ECO:0000313" key="9">
    <source>
        <dbReference type="EMBL" id="OGD86890.1"/>
    </source>
</evidence>
<evidence type="ECO:0000256" key="2">
    <source>
        <dbReference type="ARBA" id="ARBA00022490"/>
    </source>
</evidence>
<dbReference type="Gene3D" id="3.40.1550.20">
    <property type="entry name" value="Transcriptional regulator MraZ domain"/>
    <property type="match status" value="1"/>
</dbReference>
<keyword evidence="6 7" id="KW-0804">Transcription</keyword>
<keyword evidence="4 7" id="KW-0805">Transcription regulation</keyword>
<comment type="similarity">
    <text evidence="7">Belongs to the MraZ family.</text>
</comment>
<dbReference type="InterPro" id="IPR003444">
    <property type="entry name" value="MraZ"/>
</dbReference>
<evidence type="ECO:0000256" key="7">
    <source>
        <dbReference type="HAMAP-Rule" id="MF_01008"/>
    </source>
</evidence>
<proteinExistence type="inferred from homology"/>
<organism evidence="9 10">
    <name type="scientific">Candidatus Curtissbacteria bacterium RIFCSPHIGHO2_01_FULL_41_11</name>
    <dbReference type="NCBI Taxonomy" id="1797711"/>
    <lineage>
        <taxon>Bacteria</taxon>
        <taxon>Candidatus Curtissiibacteriota</taxon>
    </lineage>
</organism>
<dbReference type="InterPro" id="IPR035644">
    <property type="entry name" value="MraZ_C"/>
</dbReference>
<dbReference type="InterPro" id="IPR038619">
    <property type="entry name" value="MraZ_sf"/>
</dbReference>
<evidence type="ECO:0000256" key="3">
    <source>
        <dbReference type="ARBA" id="ARBA00022737"/>
    </source>
</evidence>
<accession>A0A1F5G4S3</accession>
<dbReference type="InterPro" id="IPR007159">
    <property type="entry name" value="SpoVT-AbrB_dom"/>
</dbReference>
<dbReference type="GO" id="GO:2000143">
    <property type="term" value="P:negative regulation of DNA-templated transcription initiation"/>
    <property type="evidence" value="ECO:0007669"/>
    <property type="project" value="TreeGrafter"/>
</dbReference>
<dbReference type="STRING" id="1797711.A2870_03295"/>
<keyword evidence="2 7" id="KW-0963">Cytoplasm</keyword>
<dbReference type="GO" id="GO:0009295">
    <property type="term" value="C:nucleoid"/>
    <property type="evidence" value="ECO:0007669"/>
    <property type="project" value="UniProtKB-SubCell"/>
</dbReference>
<keyword evidence="3" id="KW-0677">Repeat</keyword>
<dbReference type="SUPFAM" id="SSF89447">
    <property type="entry name" value="AbrB/MazE/MraZ-like"/>
    <property type="match status" value="1"/>
</dbReference>
<dbReference type="Proteomes" id="UP000179102">
    <property type="component" value="Unassembled WGS sequence"/>
</dbReference>
<comment type="subunit">
    <text evidence="7">Forms oligomers.</text>
</comment>
<dbReference type="GO" id="GO:0003700">
    <property type="term" value="F:DNA-binding transcription factor activity"/>
    <property type="evidence" value="ECO:0007669"/>
    <property type="project" value="UniProtKB-UniRule"/>
</dbReference>
<evidence type="ECO:0000256" key="5">
    <source>
        <dbReference type="ARBA" id="ARBA00023125"/>
    </source>
</evidence>